<accession>A0A0P1GYG0</accession>
<sequence>MYCLSVQYPTPDDADAFRAYYADRHLPLAERLPGLRSYDVAYPAPLGPDNGTPFCIFRGYFDSAEDMQRALMSEQGAEVAADVPNYSPKGATMFHFAVDTKALALA</sequence>
<name>A0A0P1GYG0_9RHOB</name>
<feature type="domain" description="EthD" evidence="1">
    <location>
        <begin position="13"/>
        <end position="86"/>
    </location>
</feature>
<dbReference type="EMBL" id="CYSE01000007">
    <property type="protein sequence ID" value="CUH81218.1"/>
    <property type="molecule type" value="Genomic_DNA"/>
</dbReference>
<dbReference type="GO" id="GO:0016491">
    <property type="term" value="F:oxidoreductase activity"/>
    <property type="evidence" value="ECO:0007669"/>
    <property type="project" value="InterPro"/>
</dbReference>
<keyword evidence="3" id="KW-1185">Reference proteome</keyword>
<dbReference type="NCBIfam" id="TIGR02118">
    <property type="entry name" value="EthD family reductase"/>
    <property type="match status" value="1"/>
</dbReference>
<dbReference type="InterPro" id="IPR011008">
    <property type="entry name" value="Dimeric_a/b-barrel"/>
</dbReference>
<dbReference type="STRING" id="441103.TRN7648_03371"/>
<evidence type="ECO:0000259" key="1">
    <source>
        <dbReference type="Pfam" id="PF07110"/>
    </source>
</evidence>
<evidence type="ECO:0000313" key="2">
    <source>
        <dbReference type="EMBL" id="CUH81218.1"/>
    </source>
</evidence>
<dbReference type="AlphaFoldDB" id="A0A0P1GYG0"/>
<reference evidence="2 3" key="1">
    <citation type="submission" date="2015-09" db="EMBL/GenBank/DDBJ databases">
        <authorList>
            <consortium name="Swine Surveillance"/>
        </authorList>
    </citation>
    <scope>NUCLEOTIDE SEQUENCE [LARGE SCALE GENOMIC DNA]</scope>
    <source>
        <strain evidence="2 3">CECT 7648</strain>
    </source>
</reference>
<proteinExistence type="predicted"/>
<evidence type="ECO:0000313" key="3">
    <source>
        <dbReference type="Proteomes" id="UP000054935"/>
    </source>
</evidence>
<dbReference type="OrthoDB" id="5294870at2"/>
<protein>
    <submittedName>
        <fullName evidence="2">EthD protein</fullName>
    </submittedName>
</protein>
<dbReference type="Pfam" id="PF07110">
    <property type="entry name" value="EthD"/>
    <property type="match status" value="1"/>
</dbReference>
<organism evidence="2 3">
    <name type="scientific">Tropicibacter naphthalenivorans</name>
    <dbReference type="NCBI Taxonomy" id="441103"/>
    <lineage>
        <taxon>Bacteria</taxon>
        <taxon>Pseudomonadati</taxon>
        <taxon>Pseudomonadota</taxon>
        <taxon>Alphaproteobacteria</taxon>
        <taxon>Rhodobacterales</taxon>
        <taxon>Roseobacteraceae</taxon>
        <taxon>Tropicibacter</taxon>
    </lineage>
</organism>
<dbReference type="InterPro" id="IPR009799">
    <property type="entry name" value="EthD_dom"/>
</dbReference>
<dbReference type="Gene3D" id="3.30.70.100">
    <property type="match status" value="1"/>
</dbReference>
<dbReference type="RefSeq" id="WP_058248808.1">
    <property type="nucleotide sequence ID" value="NZ_CYSE01000007.1"/>
</dbReference>
<dbReference type="PANTHER" id="PTHR40260:SF2">
    <property type="entry name" value="BLR8190 PROTEIN"/>
    <property type="match status" value="1"/>
</dbReference>
<dbReference type="PANTHER" id="PTHR40260">
    <property type="entry name" value="BLR8190 PROTEIN"/>
    <property type="match status" value="1"/>
</dbReference>
<dbReference type="Proteomes" id="UP000054935">
    <property type="component" value="Unassembled WGS sequence"/>
</dbReference>
<gene>
    <name evidence="2" type="ORF">TRN7648_03371</name>
</gene>
<dbReference type="SUPFAM" id="SSF54909">
    <property type="entry name" value="Dimeric alpha+beta barrel"/>
    <property type="match status" value="1"/>
</dbReference>